<dbReference type="AlphaFoldDB" id="A0A319E013"/>
<keyword evidence="4 6" id="KW-0862">Zinc</keyword>
<dbReference type="GO" id="GO:0006515">
    <property type="term" value="P:protein quality control for misfolded or incompletely synthesized proteins"/>
    <property type="evidence" value="ECO:0007669"/>
    <property type="project" value="TreeGrafter"/>
</dbReference>
<gene>
    <name evidence="9" type="ORF">BO78DRAFT_349845</name>
</gene>
<protein>
    <recommendedName>
        <fullName evidence="8">Peptidase M48 domain-containing protein</fullName>
    </recommendedName>
</protein>
<dbReference type="PANTHER" id="PTHR22726:SF1">
    <property type="entry name" value="METALLOENDOPEPTIDASE OMA1, MITOCHONDRIAL"/>
    <property type="match status" value="1"/>
</dbReference>
<dbReference type="InterPro" id="IPR001915">
    <property type="entry name" value="Peptidase_M48"/>
</dbReference>
<dbReference type="STRING" id="1448318.A0A319E013"/>
<evidence type="ECO:0000256" key="6">
    <source>
        <dbReference type="RuleBase" id="RU003983"/>
    </source>
</evidence>
<proteinExistence type="inferred from homology"/>
<evidence type="ECO:0000256" key="2">
    <source>
        <dbReference type="ARBA" id="ARBA00022723"/>
    </source>
</evidence>
<dbReference type="GO" id="GO:0004222">
    <property type="term" value="F:metalloendopeptidase activity"/>
    <property type="evidence" value="ECO:0007669"/>
    <property type="project" value="InterPro"/>
</dbReference>
<keyword evidence="1 6" id="KW-0645">Protease</keyword>
<dbReference type="Proteomes" id="UP000248423">
    <property type="component" value="Unassembled WGS sequence"/>
</dbReference>
<dbReference type="Gene3D" id="3.30.2010.10">
    <property type="entry name" value="Metalloproteases ('zincins'), catalytic domain"/>
    <property type="match status" value="1"/>
</dbReference>
<evidence type="ECO:0000259" key="8">
    <source>
        <dbReference type="Pfam" id="PF01435"/>
    </source>
</evidence>
<dbReference type="VEuPathDB" id="FungiDB:BO78DRAFT_349845"/>
<organism evidence="9 10">
    <name type="scientific">Aspergillus sclerotiicarbonarius (strain CBS 121057 / IBT 28362)</name>
    <dbReference type="NCBI Taxonomy" id="1448318"/>
    <lineage>
        <taxon>Eukaryota</taxon>
        <taxon>Fungi</taxon>
        <taxon>Dikarya</taxon>
        <taxon>Ascomycota</taxon>
        <taxon>Pezizomycotina</taxon>
        <taxon>Eurotiomycetes</taxon>
        <taxon>Eurotiomycetidae</taxon>
        <taxon>Eurotiales</taxon>
        <taxon>Aspergillaceae</taxon>
        <taxon>Aspergillus</taxon>
        <taxon>Aspergillus subgen. Circumdati</taxon>
    </lineage>
</organism>
<evidence type="ECO:0000313" key="10">
    <source>
        <dbReference type="Proteomes" id="UP000248423"/>
    </source>
</evidence>
<feature type="domain" description="Peptidase M48" evidence="8">
    <location>
        <begin position="152"/>
        <end position="324"/>
    </location>
</feature>
<evidence type="ECO:0000256" key="1">
    <source>
        <dbReference type="ARBA" id="ARBA00022670"/>
    </source>
</evidence>
<keyword evidence="3 6" id="KW-0378">Hydrolase</keyword>
<feature type="region of interest" description="Disordered" evidence="7">
    <location>
        <begin position="13"/>
        <end position="43"/>
    </location>
</feature>
<evidence type="ECO:0000256" key="7">
    <source>
        <dbReference type="SAM" id="MobiDB-lite"/>
    </source>
</evidence>
<dbReference type="CDD" id="cd07331">
    <property type="entry name" value="M48C_Oma1_like"/>
    <property type="match status" value="1"/>
</dbReference>
<keyword evidence="5 6" id="KW-0482">Metalloprotease</keyword>
<dbReference type="Pfam" id="PF01435">
    <property type="entry name" value="Peptidase_M48"/>
    <property type="match status" value="1"/>
</dbReference>
<evidence type="ECO:0000313" key="9">
    <source>
        <dbReference type="EMBL" id="PYI03411.1"/>
    </source>
</evidence>
<dbReference type="EMBL" id="KZ826381">
    <property type="protein sequence ID" value="PYI03411.1"/>
    <property type="molecule type" value="Genomic_DNA"/>
</dbReference>
<dbReference type="OrthoDB" id="7464992at2759"/>
<keyword evidence="2" id="KW-0479">Metal-binding</keyword>
<sequence length="365" mass="41047">MFRPPIVRALSRVSPRPATASSSRIPSQIPRFSTSRRTRGPDSSAFRRFQYRPFSQSARTNAWDGDKYKRFEDRTDVQVPRAAGISFDMLFYGIMILGVCFYNLETVELTGRTRFNCIPHWLERRIGENTYQSILKDVKGGLLPDDHPLTMEVRRVCERLVAHAPAHNADWKVHVIHDMSQENAFVLPGGRVFVFTGIFNLCQDTDGLAAVLGHEIAHVLAGHPAEDMSYNLPRTIASFLLSGWGPLGQFAAGFLKFSVDLPKSREQEAEADTIGLMLMAKACYNPAAAVKFWELTHRNEDMPIPQILSTHPAPFNRMQALSERLYKAEAVYDDNGCHALRGYISGFGDAVDHYANGDETDESFF</sequence>
<feature type="compositionally biased region" description="Polar residues" evidence="7">
    <location>
        <begin position="19"/>
        <end position="35"/>
    </location>
</feature>
<keyword evidence="10" id="KW-1185">Reference proteome</keyword>
<reference evidence="9 10" key="1">
    <citation type="submission" date="2018-02" db="EMBL/GenBank/DDBJ databases">
        <title>The genomes of Aspergillus section Nigri reveals drivers in fungal speciation.</title>
        <authorList>
            <consortium name="DOE Joint Genome Institute"/>
            <person name="Vesth T.C."/>
            <person name="Nybo J."/>
            <person name="Theobald S."/>
            <person name="Brandl J."/>
            <person name="Frisvad J.C."/>
            <person name="Nielsen K.F."/>
            <person name="Lyhne E.K."/>
            <person name="Kogle M.E."/>
            <person name="Kuo A."/>
            <person name="Riley R."/>
            <person name="Clum A."/>
            <person name="Nolan M."/>
            <person name="Lipzen A."/>
            <person name="Salamov A."/>
            <person name="Henrissat B."/>
            <person name="Wiebenga A."/>
            <person name="De vries R.P."/>
            <person name="Grigoriev I.V."/>
            <person name="Mortensen U.H."/>
            <person name="Andersen M.R."/>
            <person name="Baker S.E."/>
        </authorList>
    </citation>
    <scope>NUCLEOTIDE SEQUENCE [LARGE SCALE GENOMIC DNA]</scope>
    <source>
        <strain evidence="9 10">CBS 121057</strain>
    </source>
</reference>
<dbReference type="GO" id="GO:0005743">
    <property type="term" value="C:mitochondrial inner membrane"/>
    <property type="evidence" value="ECO:0007669"/>
    <property type="project" value="TreeGrafter"/>
</dbReference>
<name>A0A319E013_ASPSB</name>
<dbReference type="GO" id="GO:0034982">
    <property type="term" value="P:mitochondrial protein processing"/>
    <property type="evidence" value="ECO:0007669"/>
    <property type="project" value="TreeGrafter"/>
</dbReference>
<comment type="similarity">
    <text evidence="6">Belongs to the peptidase M48 family.</text>
</comment>
<dbReference type="InterPro" id="IPR051156">
    <property type="entry name" value="Mito/Outer_Membr_Metalloprot"/>
</dbReference>
<comment type="cofactor">
    <cofactor evidence="6">
        <name>Zn(2+)</name>
        <dbReference type="ChEBI" id="CHEBI:29105"/>
    </cofactor>
    <text evidence="6">Binds 1 zinc ion per subunit.</text>
</comment>
<accession>A0A319E013</accession>
<evidence type="ECO:0000256" key="5">
    <source>
        <dbReference type="ARBA" id="ARBA00023049"/>
    </source>
</evidence>
<dbReference type="GO" id="GO:0046872">
    <property type="term" value="F:metal ion binding"/>
    <property type="evidence" value="ECO:0007669"/>
    <property type="project" value="UniProtKB-KW"/>
</dbReference>
<evidence type="ECO:0000256" key="3">
    <source>
        <dbReference type="ARBA" id="ARBA00022801"/>
    </source>
</evidence>
<evidence type="ECO:0000256" key="4">
    <source>
        <dbReference type="ARBA" id="ARBA00022833"/>
    </source>
</evidence>
<dbReference type="PANTHER" id="PTHR22726">
    <property type="entry name" value="METALLOENDOPEPTIDASE OMA1"/>
    <property type="match status" value="1"/>
</dbReference>